<dbReference type="PANTHER" id="PTHR12203:SF35">
    <property type="entry name" value="PROTEIN O-GLUCOSYLTRANSFERASE 1"/>
    <property type="match status" value="1"/>
</dbReference>
<name>A0AAN6RLJ7_9PLEO</name>
<accession>A0AAN6RLJ7</accession>
<dbReference type="PANTHER" id="PTHR12203">
    <property type="entry name" value="KDEL LYS-ASP-GLU-LEU CONTAINING - RELATED"/>
    <property type="match status" value="1"/>
</dbReference>
<proteinExistence type="predicted"/>
<evidence type="ECO:0008006" key="4">
    <source>
        <dbReference type="Google" id="ProtNLM"/>
    </source>
</evidence>
<feature type="compositionally biased region" description="Basic and acidic residues" evidence="1">
    <location>
        <begin position="187"/>
        <end position="211"/>
    </location>
</feature>
<sequence length="285" mass="32402">MLNATHVEIAEGMLHAGNETTVGLGYAANFRLLPGNAYHLDTQKGARMAEWISGWADIGFSDLRCDEPTVTGGCAYDDEYFSTTVDPGKASKYKYAASLDGDGGKDKREFIHRLLEGRMVLRASVYKQWYDSRLIPWLHFVPMDNTFVDLYGIMEYFLGASISLPTAEFAHAHVEVEKHEHHFNVPHWDGKDDENAHEDAHEDGQTEHIVRSAEVNTGYRKEEKSDGHDAQAQKIAEAGQRWTQKVLRRSDAMVYVYRLLLEYARVMDEKRHNMGWVGYLTEEAA</sequence>
<evidence type="ECO:0000313" key="3">
    <source>
        <dbReference type="Proteomes" id="UP001280581"/>
    </source>
</evidence>
<gene>
    <name evidence="2" type="ORF">GRF29_8g2684987</name>
</gene>
<organism evidence="2 3">
    <name type="scientific">Pseudopithomyces chartarum</name>
    <dbReference type="NCBI Taxonomy" id="1892770"/>
    <lineage>
        <taxon>Eukaryota</taxon>
        <taxon>Fungi</taxon>
        <taxon>Dikarya</taxon>
        <taxon>Ascomycota</taxon>
        <taxon>Pezizomycotina</taxon>
        <taxon>Dothideomycetes</taxon>
        <taxon>Pleosporomycetidae</taxon>
        <taxon>Pleosporales</taxon>
        <taxon>Massarineae</taxon>
        <taxon>Didymosphaeriaceae</taxon>
        <taxon>Pseudopithomyces</taxon>
    </lineage>
</organism>
<dbReference type="Proteomes" id="UP001280581">
    <property type="component" value="Unassembled WGS sequence"/>
</dbReference>
<reference evidence="2 3" key="1">
    <citation type="submission" date="2021-02" db="EMBL/GenBank/DDBJ databases">
        <title>Genome assembly of Pseudopithomyces chartarum.</title>
        <authorList>
            <person name="Jauregui R."/>
            <person name="Singh J."/>
            <person name="Voisey C."/>
        </authorList>
    </citation>
    <scope>NUCLEOTIDE SEQUENCE [LARGE SCALE GENOMIC DNA]</scope>
    <source>
        <strain evidence="2 3">AGR01</strain>
    </source>
</reference>
<evidence type="ECO:0000313" key="2">
    <source>
        <dbReference type="EMBL" id="KAK3216232.1"/>
    </source>
</evidence>
<dbReference type="AlphaFoldDB" id="A0AAN6RLJ7"/>
<dbReference type="InterPro" id="IPR051091">
    <property type="entry name" value="O-Glucosyltr/Glycosyltrsf_90"/>
</dbReference>
<protein>
    <recommendedName>
        <fullName evidence="4">Glycosyl transferase CAP10 domain-containing protein</fullName>
    </recommendedName>
</protein>
<keyword evidence="3" id="KW-1185">Reference proteome</keyword>
<dbReference type="EMBL" id="WVTA01000002">
    <property type="protein sequence ID" value="KAK3216232.1"/>
    <property type="molecule type" value="Genomic_DNA"/>
</dbReference>
<comment type="caution">
    <text evidence="2">The sequence shown here is derived from an EMBL/GenBank/DDBJ whole genome shotgun (WGS) entry which is preliminary data.</text>
</comment>
<evidence type="ECO:0000256" key="1">
    <source>
        <dbReference type="SAM" id="MobiDB-lite"/>
    </source>
</evidence>
<feature type="region of interest" description="Disordered" evidence="1">
    <location>
        <begin position="187"/>
        <end position="212"/>
    </location>
</feature>